<evidence type="ECO:0000256" key="2">
    <source>
        <dbReference type="ARBA" id="ARBA00022737"/>
    </source>
</evidence>
<dbReference type="InterPro" id="IPR001680">
    <property type="entry name" value="WD40_rpt"/>
</dbReference>
<feature type="compositionally biased region" description="Polar residues" evidence="4">
    <location>
        <begin position="22"/>
        <end position="33"/>
    </location>
</feature>
<organism evidence="5 6">
    <name type="scientific">Trichonephila inaurata madagascariensis</name>
    <dbReference type="NCBI Taxonomy" id="2747483"/>
    <lineage>
        <taxon>Eukaryota</taxon>
        <taxon>Metazoa</taxon>
        <taxon>Ecdysozoa</taxon>
        <taxon>Arthropoda</taxon>
        <taxon>Chelicerata</taxon>
        <taxon>Arachnida</taxon>
        <taxon>Araneae</taxon>
        <taxon>Araneomorphae</taxon>
        <taxon>Entelegynae</taxon>
        <taxon>Araneoidea</taxon>
        <taxon>Nephilidae</taxon>
        <taxon>Trichonephila</taxon>
        <taxon>Trichonephila inaurata</taxon>
    </lineage>
</organism>
<dbReference type="Pfam" id="PF00400">
    <property type="entry name" value="WD40"/>
    <property type="match status" value="3"/>
</dbReference>
<feature type="repeat" description="WD" evidence="3">
    <location>
        <begin position="217"/>
        <end position="258"/>
    </location>
</feature>
<dbReference type="OrthoDB" id="4869960at2759"/>
<feature type="compositionally biased region" description="Acidic residues" evidence="4">
    <location>
        <begin position="585"/>
        <end position="601"/>
    </location>
</feature>
<feature type="compositionally biased region" description="Basic and acidic residues" evidence="4">
    <location>
        <begin position="148"/>
        <end position="161"/>
    </location>
</feature>
<evidence type="ECO:0000256" key="1">
    <source>
        <dbReference type="ARBA" id="ARBA00022574"/>
    </source>
</evidence>
<dbReference type="SMART" id="SM00320">
    <property type="entry name" value="WD40"/>
    <property type="match status" value="7"/>
</dbReference>
<evidence type="ECO:0000313" key="5">
    <source>
        <dbReference type="EMBL" id="GFY77628.1"/>
    </source>
</evidence>
<dbReference type="Gene3D" id="2.130.10.10">
    <property type="entry name" value="YVTN repeat-like/Quinoprotein amine dehydrogenase"/>
    <property type="match status" value="1"/>
</dbReference>
<evidence type="ECO:0000313" key="6">
    <source>
        <dbReference type="Proteomes" id="UP000886998"/>
    </source>
</evidence>
<dbReference type="AlphaFoldDB" id="A0A8X7CQV8"/>
<keyword evidence="6" id="KW-1185">Reference proteome</keyword>
<sequence>MESTSSSSSKRSTKNEGHESNDSGNKSDGNYSNGEPIKGKRLKKDDSGINVIPESDNSDGSDCADSSVNLDQQNEAPRYLTDDSERDSADSGNLESFSMNEFDQGDTEESAVNNMENVEGASGVTRKEPRMPSLISSSDEDSGDDIAGIDKVKQKKDEPKNYDPTPNTPRPKHNWIAAKAIASRQLGFSSKYSPDLFRYDCYGALHFVERLELMYKMKKHDGCVNALNFNSTGTRLVSGSDDLHVIIWDWTVSEPVLEYRSGHQANVFQTKFLPLSNDSYIVTCARDGQIRLGELSSAGVCKGTRKLAQHKGSAHKLALQMDSPHYFLSCGEDAAVYGIDIRQESNNKLLVCKSKEKKVALYTIFINPQKSHEFAVAGRSQYVKVYDSRFPDRILKDFCPENLVADNKVNVTSLVYNYNGKEILASYNDEDIYLFNAFETDTSKYVHKYRGHRNNQTVKGVNYFGARSEYIMSGSDCGCIFFWEKESEHIVKYMYADEGGAVNCLEQHPTMPVLATSGLDDDIKIWVPSCEDSPDLKNLRSHIIRNMKEREADHLNNYPDAFVDQTIWFLMQHLTRSRRRPEGLSEIDDSDTTTSSEDDMEISPPPCNQS</sequence>
<evidence type="ECO:0000256" key="3">
    <source>
        <dbReference type="PROSITE-ProRule" id="PRU00221"/>
    </source>
</evidence>
<dbReference type="InterPro" id="IPR045151">
    <property type="entry name" value="DCAF8"/>
</dbReference>
<feature type="region of interest" description="Disordered" evidence="4">
    <location>
        <begin position="580"/>
        <end position="610"/>
    </location>
</feature>
<protein>
    <submittedName>
        <fullName evidence="5">DDB1- and CUL4-associated factor 8</fullName>
    </submittedName>
</protein>
<feature type="repeat" description="WD" evidence="3">
    <location>
        <begin position="495"/>
        <end position="526"/>
    </location>
</feature>
<dbReference type="PROSITE" id="PS50082">
    <property type="entry name" value="WD_REPEATS_2"/>
    <property type="match status" value="2"/>
</dbReference>
<dbReference type="PANTHER" id="PTHR15574:SF21">
    <property type="entry name" value="DDB1- AND CUL4-ASSOCIATED FACTOR 8"/>
    <property type="match status" value="1"/>
</dbReference>
<accession>A0A8X7CQV8</accession>
<dbReference type="GO" id="GO:0080008">
    <property type="term" value="C:Cul4-RING E3 ubiquitin ligase complex"/>
    <property type="evidence" value="ECO:0007669"/>
    <property type="project" value="TreeGrafter"/>
</dbReference>
<comment type="caution">
    <text evidence="5">The sequence shown here is derived from an EMBL/GenBank/DDBJ whole genome shotgun (WGS) entry which is preliminary data.</text>
</comment>
<dbReference type="SUPFAM" id="SSF50978">
    <property type="entry name" value="WD40 repeat-like"/>
    <property type="match status" value="1"/>
</dbReference>
<feature type="compositionally biased region" description="Low complexity" evidence="4">
    <location>
        <begin position="1"/>
        <end position="10"/>
    </location>
</feature>
<proteinExistence type="predicted"/>
<dbReference type="Proteomes" id="UP000886998">
    <property type="component" value="Unassembled WGS sequence"/>
</dbReference>
<feature type="compositionally biased region" description="Polar residues" evidence="4">
    <location>
        <begin position="58"/>
        <end position="75"/>
    </location>
</feature>
<reference evidence="5" key="1">
    <citation type="submission" date="2020-08" db="EMBL/GenBank/DDBJ databases">
        <title>Multicomponent nature underlies the extraordinary mechanical properties of spider dragline silk.</title>
        <authorList>
            <person name="Kono N."/>
            <person name="Nakamura H."/>
            <person name="Mori M."/>
            <person name="Yoshida Y."/>
            <person name="Ohtoshi R."/>
            <person name="Malay A.D."/>
            <person name="Moran D.A.P."/>
            <person name="Tomita M."/>
            <person name="Numata K."/>
            <person name="Arakawa K."/>
        </authorList>
    </citation>
    <scope>NUCLEOTIDE SEQUENCE</scope>
</reference>
<name>A0A8X7CQV8_9ARAC</name>
<dbReference type="PROSITE" id="PS50294">
    <property type="entry name" value="WD_REPEATS_REGION"/>
    <property type="match status" value="1"/>
</dbReference>
<feature type="compositionally biased region" description="Basic and acidic residues" evidence="4">
    <location>
        <begin position="80"/>
        <end position="89"/>
    </location>
</feature>
<feature type="region of interest" description="Disordered" evidence="4">
    <location>
        <begin position="1"/>
        <end position="172"/>
    </location>
</feature>
<dbReference type="PANTHER" id="PTHR15574">
    <property type="entry name" value="WD REPEAT DOMAIN-CONTAINING FAMILY"/>
    <property type="match status" value="1"/>
</dbReference>
<dbReference type="EMBL" id="BMAV01022538">
    <property type="protein sequence ID" value="GFY77628.1"/>
    <property type="molecule type" value="Genomic_DNA"/>
</dbReference>
<gene>
    <name evidence="5" type="primary">Dcaf8</name>
    <name evidence="5" type="ORF">TNIN_427501</name>
</gene>
<keyword evidence="1 3" id="KW-0853">WD repeat</keyword>
<feature type="compositionally biased region" description="Polar residues" evidence="4">
    <location>
        <begin position="90"/>
        <end position="101"/>
    </location>
</feature>
<keyword evidence="2" id="KW-0677">Repeat</keyword>
<dbReference type="InterPro" id="IPR015943">
    <property type="entry name" value="WD40/YVTN_repeat-like_dom_sf"/>
</dbReference>
<dbReference type="InterPro" id="IPR036322">
    <property type="entry name" value="WD40_repeat_dom_sf"/>
</dbReference>
<dbReference type="GO" id="GO:0005737">
    <property type="term" value="C:cytoplasm"/>
    <property type="evidence" value="ECO:0007669"/>
    <property type="project" value="TreeGrafter"/>
</dbReference>
<evidence type="ECO:0000256" key="4">
    <source>
        <dbReference type="SAM" id="MobiDB-lite"/>
    </source>
</evidence>